<gene>
    <name evidence="1" type="ORF">L1F06_000180</name>
</gene>
<dbReference type="InterPro" id="IPR052891">
    <property type="entry name" value="DNA-3mA_glycosylase"/>
</dbReference>
<dbReference type="PANTHER" id="PTHR30037">
    <property type="entry name" value="DNA-3-METHYLADENINE GLYCOSYLASE 1"/>
    <property type="match status" value="1"/>
</dbReference>
<dbReference type="RefSeq" id="WP_011920372.1">
    <property type="nucleotide sequence ID" value="NZ_CP099397.1"/>
</dbReference>
<reference evidence="1" key="1">
    <citation type="submission" date="2022-06" db="EMBL/GenBank/DDBJ databases">
        <title>Complete genome of Pseudomonas hydrolytica DSWY01T.</title>
        <authorList>
            <person name="Jung J."/>
            <person name="Jeon C.O."/>
        </authorList>
    </citation>
    <scope>NUCLEOTIDE SEQUENCE</scope>
    <source>
        <strain evidence="1">DSWY01</strain>
    </source>
</reference>
<dbReference type="PANTHER" id="PTHR30037:SF4">
    <property type="entry name" value="DNA-3-METHYLADENINE GLYCOSYLASE I"/>
    <property type="match status" value="1"/>
</dbReference>
<dbReference type="InterPro" id="IPR011257">
    <property type="entry name" value="DNA_glycosylase"/>
</dbReference>
<name>A0ABY5A928_9GAMM</name>
<dbReference type="Proteomes" id="UP001054897">
    <property type="component" value="Chromosome"/>
</dbReference>
<dbReference type="Gene3D" id="1.10.340.30">
    <property type="entry name" value="Hypothetical protein, domain 2"/>
    <property type="match status" value="1"/>
</dbReference>
<sequence>MPRCFWCTDDPLYQAYHDEEWGVPQRDARQLFEMLLLEGAQAGLSWITVLKKRERYRQVLHGFDPERLARLSDEEIEALMQEPGIIRNRLKLKAVRQNAQAWLKLEDPVSWLWSFVGGAPKINHFSDRSQMLAVTPEAEAMSKALRKAGFNFVGPTICYAFMQATGMVMDHTTDCDRYPELSGSAATA</sequence>
<dbReference type="InterPro" id="IPR004597">
    <property type="entry name" value="Tag"/>
</dbReference>
<dbReference type="InterPro" id="IPR005019">
    <property type="entry name" value="Adenine_glyco"/>
</dbReference>
<accession>A0ABY5A928</accession>
<protein>
    <submittedName>
        <fullName evidence="1">DNA-3-methyladenine glycosylase I</fullName>
    </submittedName>
</protein>
<dbReference type="EMBL" id="CP099397">
    <property type="protein sequence ID" value="USR39886.1"/>
    <property type="molecule type" value="Genomic_DNA"/>
</dbReference>
<dbReference type="GeneID" id="300079351"/>
<dbReference type="Pfam" id="PF03352">
    <property type="entry name" value="Adenine_glyco"/>
    <property type="match status" value="1"/>
</dbReference>
<evidence type="ECO:0000313" key="2">
    <source>
        <dbReference type="Proteomes" id="UP001054897"/>
    </source>
</evidence>
<organism evidence="1 2">
    <name type="scientific">Ectopseudomonas hydrolytica</name>
    <dbReference type="NCBI Taxonomy" id="2493633"/>
    <lineage>
        <taxon>Bacteria</taxon>
        <taxon>Pseudomonadati</taxon>
        <taxon>Pseudomonadota</taxon>
        <taxon>Gammaproteobacteria</taxon>
        <taxon>Pseudomonadales</taxon>
        <taxon>Pseudomonadaceae</taxon>
        <taxon>Ectopseudomonas</taxon>
    </lineage>
</organism>
<dbReference type="SUPFAM" id="SSF48150">
    <property type="entry name" value="DNA-glycosylase"/>
    <property type="match status" value="1"/>
</dbReference>
<evidence type="ECO:0000313" key="1">
    <source>
        <dbReference type="EMBL" id="USR39886.1"/>
    </source>
</evidence>
<keyword evidence="2" id="KW-1185">Reference proteome</keyword>
<dbReference type="NCBIfam" id="TIGR00624">
    <property type="entry name" value="tag"/>
    <property type="match status" value="1"/>
</dbReference>
<proteinExistence type="predicted"/>